<comment type="caution">
    <text evidence="5">The sequence shown here is derived from an EMBL/GenBank/DDBJ whole genome shotgun (WGS) entry which is preliminary data.</text>
</comment>
<dbReference type="Gene3D" id="2.20.25.240">
    <property type="match status" value="1"/>
</dbReference>
<dbReference type="EMBL" id="JAHIBW010000006">
    <property type="protein sequence ID" value="KAG7309928.1"/>
    <property type="molecule type" value="Genomic_DNA"/>
</dbReference>
<accession>A0ABQ7QY12</accession>
<sequence length="90" mass="10179">MLLDPQTKKLNTKTDKNLPIAVPEFGTSARGYPMLTLGGFKYSLCPRSRGCVKLRWVCTKWRWRGCRASLRTVDSVVVAVTNQHNHDNTS</sequence>
<evidence type="ECO:0000256" key="2">
    <source>
        <dbReference type="ARBA" id="ARBA00022771"/>
    </source>
</evidence>
<protein>
    <recommendedName>
        <fullName evidence="4">FLYWCH-type domain-containing protein</fullName>
    </recommendedName>
</protein>
<keyword evidence="2" id="KW-0863">Zinc-finger</keyword>
<dbReference type="InterPro" id="IPR007588">
    <property type="entry name" value="Znf_FLYWCH"/>
</dbReference>
<keyword evidence="1" id="KW-0479">Metal-binding</keyword>
<proteinExistence type="predicted"/>
<organism evidence="5 6">
    <name type="scientific">Plutella xylostella</name>
    <name type="common">Diamondback moth</name>
    <name type="synonym">Plutella maculipennis</name>
    <dbReference type="NCBI Taxonomy" id="51655"/>
    <lineage>
        <taxon>Eukaryota</taxon>
        <taxon>Metazoa</taxon>
        <taxon>Ecdysozoa</taxon>
        <taxon>Arthropoda</taxon>
        <taxon>Hexapoda</taxon>
        <taxon>Insecta</taxon>
        <taxon>Pterygota</taxon>
        <taxon>Neoptera</taxon>
        <taxon>Endopterygota</taxon>
        <taxon>Lepidoptera</taxon>
        <taxon>Glossata</taxon>
        <taxon>Ditrysia</taxon>
        <taxon>Yponomeutoidea</taxon>
        <taxon>Plutellidae</taxon>
        <taxon>Plutella</taxon>
    </lineage>
</organism>
<evidence type="ECO:0000313" key="5">
    <source>
        <dbReference type="EMBL" id="KAG7309928.1"/>
    </source>
</evidence>
<evidence type="ECO:0000259" key="4">
    <source>
        <dbReference type="Pfam" id="PF04500"/>
    </source>
</evidence>
<reference evidence="5 6" key="1">
    <citation type="submission" date="2021-06" db="EMBL/GenBank/DDBJ databases">
        <title>A haploid diamondback moth (Plutella xylostella L.) genome assembly resolves 31 chromosomes and identifies a diamide resistance mutation.</title>
        <authorList>
            <person name="Ward C.M."/>
            <person name="Perry K.D."/>
            <person name="Baker G."/>
            <person name="Powis K."/>
            <person name="Heckel D.G."/>
            <person name="Baxter S.W."/>
        </authorList>
    </citation>
    <scope>NUCLEOTIDE SEQUENCE [LARGE SCALE GENOMIC DNA]</scope>
    <source>
        <strain evidence="5 6">LV</strain>
        <tissue evidence="5">Single pupa</tissue>
    </source>
</reference>
<keyword evidence="3" id="KW-0862">Zinc</keyword>
<evidence type="ECO:0000256" key="1">
    <source>
        <dbReference type="ARBA" id="ARBA00022723"/>
    </source>
</evidence>
<evidence type="ECO:0000256" key="3">
    <source>
        <dbReference type="ARBA" id="ARBA00022833"/>
    </source>
</evidence>
<dbReference type="Proteomes" id="UP000823941">
    <property type="component" value="Chromosome 6"/>
</dbReference>
<name>A0ABQ7QY12_PLUXY</name>
<feature type="domain" description="FLYWCH-type" evidence="4">
    <location>
        <begin position="27"/>
        <end position="86"/>
    </location>
</feature>
<keyword evidence="6" id="KW-1185">Reference proteome</keyword>
<dbReference type="Pfam" id="PF04500">
    <property type="entry name" value="FLYWCH"/>
    <property type="match status" value="1"/>
</dbReference>
<gene>
    <name evidence="5" type="ORF">JYU34_004442</name>
</gene>
<evidence type="ECO:0000313" key="6">
    <source>
        <dbReference type="Proteomes" id="UP000823941"/>
    </source>
</evidence>